<protein>
    <submittedName>
        <fullName evidence="3">Odorant binding protein 14</fullName>
    </submittedName>
</protein>
<accession>A0A0U3T254</accession>
<name>A0A0U3T254_9HEMI</name>
<dbReference type="AlphaFoldDB" id="A0A0U3T254"/>
<evidence type="ECO:0000256" key="2">
    <source>
        <dbReference type="SAM" id="SignalP"/>
    </source>
</evidence>
<dbReference type="SMR" id="A0A0U3T254"/>
<reference evidence="3" key="1">
    <citation type="submission" date="2015-07" db="EMBL/GenBank/DDBJ databases">
        <authorList>
            <person name="Cajimat M.N.B."/>
            <person name="Milazzo M.L."/>
            <person name="Fulhorst C.F."/>
        </authorList>
    </citation>
    <scope>NUCLEOTIDE SEQUENCE</scope>
</reference>
<feature type="chain" id="PRO_5006845414" evidence="2">
    <location>
        <begin position="30"/>
        <end position="145"/>
    </location>
</feature>
<dbReference type="PANTHER" id="PTHR11857">
    <property type="entry name" value="ODORANT BINDING PROTEIN-RELATED"/>
    <property type="match status" value="1"/>
</dbReference>
<dbReference type="EMBL" id="KT251209">
    <property type="protein sequence ID" value="ALV87638.1"/>
    <property type="molecule type" value="mRNA"/>
</dbReference>
<dbReference type="CDD" id="cd23992">
    <property type="entry name" value="PBP_GOBP"/>
    <property type="match status" value="1"/>
</dbReference>
<dbReference type="Pfam" id="PF01395">
    <property type="entry name" value="PBP_GOBP"/>
    <property type="match status" value="1"/>
</dbReference>
<organism evidence="3">
    <name type="scientific">Drosicha corpulenta</name>
    <dbReference type="NCBI Taxonomy" id="535978"/>
    <lineage>
        <taxon>Eukaryota</taxon>
        <taxon>Metazoa</taxon>
        <taxon>Ecdysozoa</taxon>
        <taxon>Arthropoda</taxon>
        <taxon>Hexapoda</taxon>
        <taxon>Insecta</taxon>
        <taxon>Pterygota</taxon>
        <taxon>Neoptera</taxon>
        <taxon>Paraneoptera</taxon>
        <taxon>Hemiptera</taxon>
        <taxon>Sternorrhyncha</taxon>
        <taxon>Coccoidea</taxon>
        <taxon>Monophlebidae</taxon>
        <taxon>Drosicha</taxon>
    </lineage>
</organism>
<dbReference type="InterPro" id="IPR036728">
    <property type="entry name" value="PBP_GOBP_sf"/>
</dbReference>
<dbReference type="GO" id="GO:0007608">
    <property type="term" value="P:sensory perception of smell"/>
    <property type="evidence" value="ECO:0007669"/>
    <property type="project" value="TreeGrafter"/>
</dbReference>
<evidence type="ECO:0000256" key="1">
    <source>
        <dbReference type="ARBA" id="ARBA00022729"/>
    </source>
</evidence>
<dbReference type="InterPro" id="IPR006170">
    <property type="entry name" value="PBP/GOBP"/>
</dbReference>
<feature type="signal peptide" evidence="2">
    <location>
        <begin position="1"/>
        <end position="29"/>
    </location>
</feature>
<dbReference type="SUPFAM" id="SSF47565">
    <property type="entry name" value="Insect pheromone/odorant-binding proteins"/>
    <property type="match status" value="1"/>
</dbReference>
<sequence length="145" mass="16094">MAVDKKTIKVSVMFSILSLILAVSQLTDARYTVDQIRQLAEHCKANKEDLEISLKYEVPETDSGKCLMTCMLKNLDILTADGVFNKAGSLKALQTYWSEIPNNELEKSVETCDAHMNNQPRDCTAGYLAIKCINASFKKLGALKS</sequence>
<evidence type="ECO:0000313" key="3">
    <source>
        <dbReference type="EMBL" id="ALV87638.1"/>
    </source>
</evidence>
<dbReference type="GO" id="GO:0005549">
    <property type="term" value="F:odorant binding"/>
    <property type="evidence" value="ECO:0007669"/>
    <property type="project" value="InterPro"/>
</dbReference>
<keyword evidence="1 2" id="KW-0732">Signal</keyword>
<dbReference type="Gene3D" id="1.10.238.20">
    <property type="entry name" value="Pheromone/general odorant binding protein domain"/>
    <property type="match status" value="1"/>
</dbReference>
<dbReference type="GO" id="GO:0005615">
    <property type="term" value="C:extracellular space"/>
    <property type="evidence" value="ECO:0007669"/>
    <property type="project" value="TreeGrafter"/>
</dbReference>
<proteinExistence type="evidence at transcript level"/>